<dbReference type="InterPro" id="IPR001179">
    <property type="entry name" value="PPIase_FKBP_dom"/>
</dbReference>
<comment type="caution">
    <text evidence="8">The sequence shown here is derived from an EMBL/GenBank/DDBJ whole genome shotgun (WGS) entry which is preliminary data.</text>
</comment>
<accession>F1YW13</accession>
<dbReference type="Gene3D" id="3.10.50.40">
    <property type="match status" value="1"/>
</dbReference>
<evidence type="ECO:0000256" key="3">
    <source>
        <dbReference type="ARBA" id="ARBA00023110"/>
    </source>
</evidence>
<evidence type="ECO:0000313" key="9">
    <source>
        <dbReference type="Proteomes" id="UP000018454"/>
    </source>
</evidence>
<evidence type="ECO:0000256" key="1">
    <source>
        <dbReference type="ARBA" id="ARBA00000971"/>
    </source>
</evidence>
<evidence type="ECO:0000256" key="6">
    <source>
        <dbReference type="RuleBase" id="RU003915"/>
    </source>
</evidence>
<evidence type="ECO:0000259" key="7">
    <source>
        <dbReference type="PROSITE" id="PS50059"/>
    </source>
</evidence>
<dbReference type="AlphaFoldDB" id="F1YW13"/>
<keyword evidence="3 5" id="KW-0697">Rotamase</keyword>
<dbReference type="EMBL" id="AEUP01000031">
    <property type="protein sequence ID" value="EGE47006.1"/>
    <property type="molecule type" value="Genomic_DNA"/>
</dbReference>
<evidence type="ECO:0000256" key="4">
    <source>
        <dbReference type="ARBA" id="ARBA00023235"/>
    </source>
</evidence>
<proteinExistence type="inferred from homology"/>
<dbReference type="PANTHER" id="PTHR43811">
    <property type="entry name" value="FKBP-TYPE PEPTIDYL-PROLYL CIS-TRANS ISOMERASE FKPA"/>
    <property type="match status" value="1"/>
</dbReference>
<reference evidence="8 9" key="1">
    <citation type="journal article" date="2011" name="Science">
        <title>Drosophila microbiome modulates host developmental and metabolic homeostasis via insulin signaling.</title>
        <authorList>
            <person name="Shin S.C."/>
            <person name="Kim S.H."/>
            <person name="You H."/>
            <person name="Kim B."/>
            <person name="Kim A.C."/>
            <person name="Lee K.A."/>
            <person name="Yoon J.H."/>
            <person name="Ryu J.H."/>
            <person name="Lee W.J."/>
        </authorList>
    </citation>
    <scope>NUCLEOTIDE SEQUENCE [LARGE SCALE GENOMIC DNA]</scope>
    <source>
        <strain evidence="8 9">DM001</strain>
    </source>
</reference>
<name>F1YW13_9PROT</name>
<dbReference type="PROSITE" id="PS50059">
    <property type="entry name" value="FKBP_PPIASE"/>
    <property type="match status" value="1"/>
</dbReference>
<evidence type="ECO:0000313" key="8">
    <source>
        <dbReference type="EMBL" id="EGE47006.1"/>
    </source>
</evidence>
<dbReference type="Proteomes" id="UP000018454">
    <property type="component" value="Unassembled WGS sequence"/>
</dbReference>
<dbReference type="EC" id="5.2.1.8" evidence="6"/>
<dbReference type="PANTHER" id="PTHR43811:SF23">
    <property type="entry name" value="FKBP-TYPE 22 KDA PEPTIDYL-PROLYL CIS-TRANS ISOMERASE"/>
    <property type="match status" value="1"/>
</dbReference>
<evidence type="ECO:0000256" key="2">
    <source>
        <dbReference type="ARBA" id="ARBA00006577"/>
    </source>
</evidence>
<comment type="catalytic activity">
    <reaction evidence="1 5 6">
        <text>[protein]-peptidylproline (omega=180) = [protein]-peptidylproline (omega=0)</text>
        <dbReference type="Rhea" id="RHEA:16237"/>
        <dbReference type="Rhea" id="RHEA-COMP:10747"/>
        <dbReference type="Rhea" id="RHEA-COMP:10748"/>
        <dbReference type="ChEBI" id="CHEBI:83833"/>
        <dbReference type="ChEBI" id="CHEBI:83834"/>
        <dbReference type="EC" id="5.2.1.8"/>
    </reaction>
</comment>
<keyword evidence="4 5" id="KW-0413">Isomerase</keyword>
<evidence type="ECO:0000256" key="5">
    <source>
        <dbReference type="PROSITE-ProRule" id="PRU00277"/>
    </source>
</evidence>
<dbReference type="Pfam" id="PF00254">
    <property type="entry name" value="FKBP_C"/>
    <property type="match status" value="1"/>
</dbReference>
<protein>
    <recommendedName>
        <fullName evidence="6">Peptidyl-prolyl cis-trans isomerase</fullName>
        <ecNumber evidence="6">5.2.1.8</ecNumber>
    </recommendedName>
</protein>
<dbReference type="InterPro" id="IPR046357">
    <property type="entry name" value="PPIase_dom_sf"/>
</dbReference>
<organism evidence="8 9">
    <name type="scientific">Acetobacter pomorum DM001</name>
    <dbReference type="NCBI Taxonomy" id="945681"/>
    <lineage>
        <taxon>Bacteria</taxon>
        <taxon>Pseudomonadati</taxon>
        <taxon>Pseudomonadota</taxon>
        <taxon>Alphaproteobacteria</taxon>
        <taxon>Acetobacterales</taxon>
        <taxon>Acetobacteraceae</taxon>
        <taxon>Acetobacter</taxon>
    </lineage>
</organism>
<sequence length="198" mass="21542">MHCACALVRRSGVKVVPCKAPLSTIHQKVLKKIMIRRFSLIPCMLAASLAVSLTACGSHKEEQELTPAQQMEKLRSAPGVTVLKDGLAYKVLESGPKDGEQPRPGDGMMLIYEGRLPDGSIFDSSDQHGSGAYMQMPLAGLIQGWMEALPLMHVGDTWMLYVPPELGYGHKSMGIIPSDSPLIFRIQLLGVEHAHNSP</sequence>
<feature type="domain" description="PPIase FKBP-type" evidence="7">
    <location>
        <begin position="105"/>
        <end position="192"/>
    </location>
</feature>
<dbReference type="GO" id="GO:0003755">
    <property type="term" value="F:peptidyl-prolyl cis-trans isomerase activity"/>
    <property type="evidence" value="ECO:0007669"/>
    <property type="project" value="UniProtKB-UniRule"/>
</dbReference>
<dbReference type="SUPFAM" id="SSF54534">
    <property type="entry name" value="FKBP-like"/>
    <property type="match status" value="1"/>
</dbReference>
<comment type="similarity">
    <text evidence="2 6">Belongs to the FKBP-type PPIase family.</text>
</comment>
<gene>
    <name evidence="8" type="primary">mip</name>
    <name evidence="8" type="ORF">APO_2421</name>
</gene>